<evidence type="ECO:0000259" key="7">
    <source>
        <dbReference type="PROSITE" id="PS50238"/>
    </source>
</evidence>
<dbReference type="Pfam" id="PF00611">
    <property type="entry name" value="FCH"/>
    <property type="match status" value="1"/>
</dbReference>
<keyword evidence="3" id="KW-0597">Phosphoprotein</keyword>
<dbReference type="InterPro" id="IPR008936">
    <property type="entry name" value="Rho_GTPase_activation_prot"/>
</dbReference>
<dbReference type="RefSeq" id="XP_006682471.1">
    <property type="nucleotide sequence ID" value="XM_006682408.1"/>
</dbReference>
<dbReference type="STRING" id="684364.F4PCY6"/>
<evidence type="ECO:0000256" key="6">
    <source>
        <dbReference type="SAM" id="MobiDB-lite"/>
    </source>
</evidence>
<reference evidence="9 10" key="1">
    <citation type="submission" date="2009-12" db="EMBL/GenBank/DDBJ databases">
        <title>The draft genome of Batrachochytrium dendrobatidis.</title>
        <authorList>
            <consortium name="US DOE Joint Genome Institute (JGI-PGF)"/>
            <person name="Kuo A."/>
            <person name="Salamov A."/>
            <person name="Schmutz J."/>
            <person name="Lucas S."/>
            <person name="Pitluck S."/>
            <person name="Rosenblum E."/>
            <person name="Stajich J."/>
            <person name="Eisen M."/>
            <person name="Grigoriev I.V."/>
        </authorList>
    </citation>
    <scope>NUCLEOTIDE SEQUENCE [LARGE SCALE GENOMIC DNA]</scope>
    <source>
        <strain evidence="10">JAM81 / FGSC 10211</strain>
    </source>
</reference>
<dbReference type="SUPFAM" id="SSF48350">
    <property type="entry name" value="GTPase activation domain, GAP"/>
    <property type="match status" value="1"/>
</dbReference>
<feature type="domain" description="Rho-GAP" evidence="7">
    <location>
        <begin position="404"/>
        <end position="616"/>
    </location>
</feature>
<dbReference type="GO" id="GO:0007010">
    <property type="term" value="P:cytoskeleton organization"/>
    <property type="evidence" value="ECO:0000318"/>
    <property type="project" value="GO_Central"/>
</dbReference>
<dbReference type="GO" id="GO:0007165">
    <property type="term" value="P:signal transduction"/>
    <property type="evidence" value="ECO:0007669"/>
    <property type="project" value="InterPro"/>
</dbReference>
<dbReference type="InterPro" id="IPR001060">
    <property type="entry name" value="FCH_dom"/>
</dbReference>
<dbReference type="GO" id="GO:0005886">
    <property type="term" value="C:plasma membrane"/>
    <property type="evidence" value="ECO:0000318"/>
    <property type="project" value="GO_Central"/>
</dbReference>
<dbReference type="Proteomes" id="UP000007241">
    <property type="component" value="Unassembled WGS sequence"/>
</dbReference>
<dbReference type="FunFam" id="1.10.555.10:FF:000164">
    <property type="match status" value="1"/>
</dbReference>
<evidence type="ECO:0000256" key="3">
    <source>
        <dbReference type="ARBA" id="ARBA00022553"/>
    </source>
</evidence>
<gene>
    <name evidence="9" type="ORF">BATDEDRAFT_92106</name>
</gene>
<accession>F4PCY6</accession>
<dbReference type="SMART" id="SM00324">
    <property type="entry name" value="RhoGAP"/>
    <property type="match status" value="1"/>
</dbReference>
<evidence type="ECO:0000256" key="1">
    <source>
        <dbReference type="ARBA" id="ARBA00004245"/>
    </source>
</evidence>
<sequence length="858" mass="95964">MHFQDWFWGVPDNPILGVSKLHARLVADIVQVEELLSFFQQRIAAEEYYANRLADLARKPLRPDGFGQDDSLIANIFCTYQQEMHSLSNSHQDVASKISKVLLPLKQFNEDARKICFPKMDSIDALAKQYHVALAQVQTLRQLYKQKSIEAAEKTTRFNESPICGDMPVMEIMINVGLRSLTVSEFNDFIAEIQRDVKCTAFYHVKDVGSILGAYKSCYLGTDMLHYVKTKCRLDENDALAFFNDLHSSGFIRAINGRFATFVPSLNYQWKRSVYEVTNEVPHRKAIREAEKSEREYKKSIMQVETLRQSLDILSAEFMDIIQKILSERIRTIKDVLSTCAETEKIPVHIIRGIQERLFLFLETLDADKETQVLAERDRTGVRPSIPHLFERYLQGPNDVIFGLDLDVLHSKSGYRVPAILRKSFKFLDDISETTIEAQSPENSSALSPRKQPHKHLEFWLLPIQNLGSVIALRNELNSGKVRAKTLRKYPPSAIIGAIRIYLMELPSSVCSHDLYEPLKLLYLSKSEDVGIMRLNSLRSLLATMSSAHFHTLSFLIIRIRSLISDLDPLDSRITDLAIALGPYFLRPEVENSVSVHDKHRGRLLRDLLVHYDDIISVDILSTANSAEDLPDGVGMTAKSPNELDSDGDDEEEQQLISPTLSSADSEKNRKLSMFSASGSSFKASLIAKRSETRLSIDIQPKQTNSTPNLMDASRNLNRASAGQDGNGVVGDMFSVAKRVGSSWFTQASDVSQIFIAPSSQPISAVPSVSQLQSTTSTQLPGNADLKPLNNDSNTTTDADVFQTVFSDALGTDLCTAPKAVSNHSGHSTVKFSDIILSDESDIEVYGKTSNVPTAPFS</sequence>
<dbReference type="PROSITE" id="PS51741">
    <property type="entry name" value="F_BAR"/>
    <property type="match status" value="1"/>
</dbReference>
<evidence type="ECO:0000313" key="10">
    <source>
        <dbReference type="Proteomes" id="UP000007241"/>
    </source>
</evidence>
<dbReference type="OrthoDB" id="2155291at2759"/>
<dbReference type="GeneID" id="18244508"/>
<dbReference type="GO" id="GO:0032153">
    <property type="term" value="C:cell division site"/>
    <property type="evidence" value="ECO:0000318"/>
    <property type="project" value="GO_Central"/>
</dbReference>
<dbReference type="Gene3D" id="1.20.1270.60">
    <property type="entry name" value="Arfaptin homology (AH) domain/BAR domain"/>
    <property type="match status" value="1"/>
</dbReference>
<protein>
    <recommendedName>
        <fullName evidence="11">Rho-GAP domain-containing protein</fullName>
    </recommendedName>
</protein>
<dbReference type="SMART" id="SM00055">
    <property type="entry name" value="FCH"/>
    <property type="match status" value="1"/>
</dbReference>
<evidence type="ECO:0000256" key="4">
    <source>
        <dbReference type="ARBA" id="ARBA00023212"/>
    </source>
</evidence>
<feature type="domain" description="F-BAR" evidence="8">
    <location>
        <begin position="1"/>
        <end position="370"/>
    </location>
</feature>
<evidence type="ECO:0008006" key="11">
    <source>
        <dbReference type="Google" id="ProtNLM"/>
    </source>
</evidence>
<dbReference type="EMBL" id="GL882894">
    <property type="protein sequence ID" value="EGF76832.1"/>
    <property type="molecule type" value="Genomic_DNA"/>
</dbReference>
<evidence type="ECO:0000313" key="9">
    <source>
        <dbReference type="EMBL" id="EGF76832.1"/>
    </source>
</evidence>
<dbReference type="Gene3D" id="1.10.555.10">
    <property type="entry name" value="Rho GTPase activation protein"/>
    <property type="match status" value="1"/>
</dbReference>
<dbReference type="SUPFAM" id="SSF103657">
    <property type="entry name" value="BAR/IMD domain-like"/>
    <property type="match status" value="1"/>
</dbReference>
<dbReference type="Pfam" id="PF00620">
    <property type="entry name" value="RhoGAP"/>
    <property type="match status" value="1"/>
</dbReference>
<dbReference type="InterPro" id="IPR027267">
    <property type="entry name" value="AH/BAR_dom_sf"/>
</dbReference>
<evidence type="ECO:0000259" key="8">
    <source>
        <dbReference type="PROSITE" id="PS51741"/>
    </source>
</evidence>
<dbReference type="PROSITE" id="PS50238">
    <property type="entry name" value="RHOGAP"/>
    <property type="match status" value="1"/>
</dbReference>
<comment type="subcellular location">
    <subcellularLocation>
        <location evidence="1">Cytoplasm</location>
        <location evidence="1">Cytoskeleton</location>
    </subcellularLocation>
</comment>
<keyword evidence="4" id="KW-0206">Cytoskeleton</keyword>
<dbReference type="AlphaFoldDB" id="F4PCY6"/>
<keyword evidence="10" id="KW-1185">Reference proteome</keyword>
<evidence type="ECO:0000256" key="2">
    <source>
        <dbReference type="ARBA" id="ARBA00022490"/>
    </source>
</evidence>
<evidence type="ECO:0000256" key="5">
    <source>
        <dbReference type="PROSITE-ProRule" id="PRU01077"/>
    </source>
</evidence>
<dbReference type="HOGENOM" id="CLU_333153_0_0_1"/>
<dbReference type="PANTHER" id="PTHR23065:SF7">
    <property type="entry name" value="NOSTRIN, ISOFORM H"/>
    <property type="match status" value="1"/>
</dbReference>
<keyword evidence="2" id="KW-0963">Cytoplasm</keyword>
<organism evidence="9 10">
    <name type="scientific">Batrachochytrium dendrobatidis (strain JAM81 / FGSC 10211)</name>
    <name type="common">Frog chytrid fungus</name>
    <dbReference type="NCBI Taxonomy" id="684364"/>
    <lineage>
        <taxon>Eukaryota</taxon>
        <taxon>Fungi</taxon>
        <taxon>Fungi incertae sedis</taxon>
        <taxon>Chytridiomycota</taxon>
        <taxon>Chytridiomycota incertae sedis</taxon>
        <taxon>Chytridiomycetes</taxon>
        <taxon>Rhizophydiales</taxon>
        <taxon>Rhizophydiales incertae sedis</taxon>
        <taxon>Batrachochytrium</taxon>
    </lineage>
</organism>
<dbReference type="InParanoid" id="F4PCY6"/>
<feature type="region of interest" description="Disordered" evidence="6">
    <location>
        <begin position="630"/>
        <end position="669"/>
    </location>
</feature>
<dbReference type="GO" id="GO:0005737">
    <property type="term" value="C:cytoplasm"/>
    <property type="evidence" value="ECO:0000318"/>
    <property type="project" value="GO_Central"/>
</dbReference>
<dbReference type="PANTHER" id="PTHR23065">
    <property type="entry name" value="PROLINE-SERINE-THREONINE PHOSPHATASE INTERACTING PROTEIN 1"/>
    <property type="match status" value="1"/>
</dbReference>
<dbReference type="FunCoup" id="F4PCY6">
    <property type="interactions" value="12"/>
</dbReference>
<dbReference type="InterPro" id="IPR031160">
    <property type="entry name" value="F_BAR_dom"/>
</dbReference>
<dbReference type="GO" id="GO:0043226">
    <property type="term" value="C:organelle"/>
    <property type="evidence" value="ECO:0007669"/>
    <property type="project" value="UniProtKB-ARBA"/>
</dbReference>
<dbReference type="InterPro" id="IPR000198">
    <property type="entry name" value="RhoGAP_dom"/>
</dbReference>
<feature type="compositionally biased region" description="Polar residues" evidence="6">
    <location>
        <begin position="655"/>
        <end position="664"/>
    </location>
</feature>
<name>F4PCY6_BATDJ</name>
<dbReference type="OMA" id="WSQKQPE"/>
<keyword evidence="5" id="KW-0175">Coiled coil</keyword>
<proteinExistence type="predicted"/>
<feature type="compositionally biased region" description="Acidic residues" evidence="6">
    <location>
        <begin position="644"/>
        <end position="654"/>
    </location>
</feature>